<evidence type="ECO:0000256" key="1">
    <source>
        <dbReference type="ARBA" id="ARBA00005662"/>
    </source>
</evidence>
<feature type="non-terminal residue" evidence="3">
    <location>
        <position position="159"/>
    </location>
</feature>
<dbReference type="PANTHER" id="PTHR33393">
    <property type="entry name" value="POLYGLUTAMINE SYNTHESIS ACCESSORY PROTEIN RV0574C-RELATED"/>
    <property type="match status" value="1"/>
</dbReference>
<comment type="caution">
    <text evidence="3">The sequence shown here is derived from an EMBL/GenBank/DDBJ whole genome shotgun (WGS) entry which is preliminary data.</text>
</comment>
<proteinExistence type="inferred from homology"/>
<protein>
    <recommendedName>
        <fullName evidence="2">Capsule synthesis protein CapA domain-containing protein</fullName>
    </recommendedName>
</protein>
<dbReference type="SUPFAM" id="SSF56300">
    <property type="entry name" value="Metallo-dependent phosphatases"/>
    <property type="match status" value="1"/>
</dbReference>
<dbReference type="InterPro" id="IPR029052">
    <property type="entry name" value="Metallo-depent_PP-like"/>
</dbReference>
<reference evidence="3" key="1">
    <citation type="journal article" date="2014" name="Front. Microbiol.">
        <title>High frequency of phylogenetically diverse reductive dehalogenase-homologous genes in deep subseafloor sedimentary metagenomes.</title>
        <authorList>
            <person name="Kawai M."/>
            <person name="Futagami T."/>
            <person name="Toyoda A."/>
            <person name="Takaki Y."/>
            <person name="Nishi S."/>
            <person name="Hori S."/>
            <person name="Arai W."/>
            <person name="Tsubouchi T."/>
            <person name="Morono Y."/>
            <person name="Uchiyama I."/>
            <person name="Ito T."/>
            <person name="Fujiyama A."/>
            <person name="Inagaki F."/>
            <person name="Takami H."/>
        </authorList>
    </citation>
    <scope>NUCLEOTIDE SEQUENCE</scope>
    <source>
        <strain evidence="3">Expedition CK06-06</strain>
    </source>
</reference>
<evidence type="ECO:0000259" key="2">
    <source>
        <dbReference type="Pfam" id="PF09587"/>
    </source>
</evidence>
<dbReference type="Pfam" id="PF09587">
    <property type="entry name" value="PGA_cap"/>
    <property type="match status" value="1"/>
</dbReference>
<evidence type="ECO:0000313" key="3">
    <source>
        <dbReference type="EMBL" id="GAG53101.1"/>
    </source>
</evidence>
<dbReference type="InterPro" id="IPR019079">
    <property type="entry name" value="Capsule_synth_CapA"/>
</dbReference>
<dbReference type="PANTHER" id="PTHR33393:SF11">
    <property type="entry name" value="POLYGLUTAMINE SYNTHESIS ACCESSORY PROTEIN RV0574C-RELATED"/>
    <property type="match status" value="1"/>
</dbReference>
<feature type="domain" description="Capsule synthesis protein CapA" evidence="2">
    <location>
        <begin position="71"/>
        <end position="158"/>
    </location>
</feature>
<dbReference type="EMBL" id="BARS01052384">
    <property type="protein sequence ID" value="GAG53101.1"/>
    <property type="molecule type" value="Genomic_DNA"/>
</dbReference>
<gene>
    <name evidence="3" type="ORF">S01H1_77892</name>
</gene>
<organism evidence="3">
    <name type="scientific">marine sediment metagenome</name>
    <dbReference type="NCBI Taxonomy" id="412755"/>
    <lineage>
        <taxon>unclassified sequences</taxon>
        <taxon>metagenomes</taxon>
        <taxon>ecological metagenomes</taxon>
    </lineage>
</organism>
<sequence length="159" mass="17568">MSLSLNRTVIIISGSIAVLAIATTVICSITVCDKKSCQSTNNTVNQEINSQFIEFKEIKEKLPQKPEEVSLVAVGDIMLSRVVDSKMRKYGMDYPFLQTREYLKTGDIVFGNLETPITPGRQIFTGEMTFRSDPGVENELVEAGFSIVSLANNHTPNFG</sequence>
<comment type="similarity">
    <text evidence="1">Belongs to the CapA family.</text>
</comment>
<dbReference type="AlphaFoldDB" id="X0ZYJ2"/>
<name>X0ZYJ2_9ZZZZ</name>
<dbReference type="InterPro" id="IPR052169">
    <property type="entry name" value="CW_Biosynth-Accessory"/>
</dbReference>
<accession>X0ZYJ2</accession>